<keyword evidence="3" id="KW-0430">Lectin</keyword>
<dbReference type="Gene3D" id="2.80.10.50">
    <property type="match status" value="1"/>
</dbReference>
<reference evidence="4" key="1">
    <citation type="submission" date="2016-10" db="EMBL/GenBank/DDBJ databases">
        <authorList>
            <person name="Varghese N."/>
            <person name="Submissions S."/>
        </authorList>
    </citation>
    <scope>NUCLEOTIDE SEQUENCE [LARGE SCALE GENOMIC DNA]</scope>
    <source>
        <strain evidence="4">DSM 44796</strain>
    </source>
</reference>
<accession>A0A1G8S190</accession>
<organism evidence="3 4">
    <name type="scientific">Lentzea albidocapillata subsp. violacea</name>
    <dbReference type="NCBI Taxonomy" id="128104"/>
    <lineage>
        <taxon>Bacteria</taxon>
        <taxon>Bacillati</taxon>
        <taxon>Actinomycetota</taxon>
        <taxon>Actinomycetes</taxon>
        <taxon>Pseudonocardiales</taxon>
        <taxon>Pseudonocardiaceae</taxon>
        <taxon>Lentzea</taxon>
    </lineage>
</organism>
<dbReference type="PROSITE" id="PS50231">
    <property type="entry name" value="RICIN_B_LECTIN"/>
    <property type="match status" value="1"/>
</dbReference>
<evidence type="ECO:0000256" key="1">
    <source>
        <dbReference type="SAM" id="SignalP"/>
    </source>
</evidence>
<feature type="chain" id="PRO_5011684079" evidence="1">
    <location>
        <begin position="30"/>
        <end position="173"/>
    </location>
</feature>
<dbReference type="InterPro" id="IPR035992">
    <property type="entry name" value="Ricin_B-like_lectins"/>
</dbReference>
<evidence type="ECO:0000313" key="3">
    <source>
        <dbReference type="EMBL" id="SDJ22998.1"/>
    </source>
</evidence>
<keyword evidence="1" id="KW-0732">Signal</keyword>
<dbReference type="SUPFAM" id="SSF50370">
    <property type="entry name" value="Ricin B-like lectins"/>
    <property type="match status" value="1"/>
</dbReference>
<protein>
    <submittedName>
        <fullName evidence="3">Ricin-type beta-trefoil lectin domain-containing protein</fullName>
    </submittedName>
</protein>
<dbReference type="CDD" id="cd00161">
    <property type="entry name" value="beta-trefoil_Ricin-like"/>
    <property type="match status" value="1"/>
</dbReference>
<feature type="domain" description="Ricin B lectin" evidence="2">
    <location>
        <begin position="30"/>
        <end position="168"/>
    </location>
</feature>
<evidence type="ECO:0000259" key="2">
    <source>
        <dbReference type="SMART" id="SM00458"/>
    </source>
</evidence>
<dbReference type="Proteomes" id="UP000199682">
    <property type="component" value="Unassembled WGS sequence"/>
</dbReference>
<dbReference type="Pfam" id="PF00652">
    <property type="entry name" value="Ricin_B_lectin"/>
    <property type="match status" value="1"/>
</dbReference>
<dbReference type="RefSeq" id="WP_176929439.1">
    <property type="nucleotide sequence ID" value="NZ_FNET01000001.1"/>
</dbReference>
<dbReference type="EMBL" id="FNET01000001">
    <property type="protein sequence ID" value="SDJ22998.1"/>
    <property type="molecule type" value="Genomic_DNA"/>
</dbReference>
<evidence type="ECO:0000313" key="4">
    <source>
        <dbReference type="Proteomes" id="UP000199682"/>
    </source>
</evidence>
<sequence length="173" mass="18890">MTTRNKLIGAVSAVLALATLLVVVPQANADGPFRIRNFGSNKCIQPHPGNPFGNDSPVVQLPCNTNNIQKWTFTTNVKGTLSVVNLASGKCLNVSNNSTLRSPVVQFTCNTNSNQRWVPPTPRPNTVPKFFYSKVSGDTTCLDAKGDSSDFVQMQIYLCQDDHPFTLWFVDAA</sequence>
<dbReference type="SMART" id="SM00458">
    <property type="entry name" value="RICIN"/>
    <property type="match status" value="1"/>
</dbReference>
<gene>
    <name evidence="3" type="ORF">SAMN04488074_101848</name>
</gene>
<dbReference type="GO" id="GO:0030246">
    <property type="term" value="F:carbohydrate binding"/>
    <property type="evidence" value="ECO:0007669"/>
    <property type="project" value="UniProtKB-KW"/>
</dbReference>
<proteinExistence type="predicted"/>
<feature type="signal peptide" evidence="1">
    <location>
        <begin position="1"/>
        <end position="29"/>
    </location>
</feature>
<dbReference type="AlphaFoldDB" id="A0A1G8S190"/>
<name>A0A1G8S190_9PSEU</name>
<dbReference type="InterPro" id="IPR000772">
    <property type="entry name" value="Ricin_B_lectin"/>
</dbReference>